<feature type="transmembrane region" description="Helical" evidence="1">
    <location>
        <begin position="21"/>
        <end position="43"/>
    </location>
</feature>
<feature type="transmembrane region" description="Helical" evidence="1">
    <location>
        <begin position="96"/>
        <end position="116"/>
    </location>
</feature>
<name>A0AAN4Z3C6_9BILA</name>
<sequence length="123" mass="13906">KIYYNKCLIDVPWMETLLNCLIYLTYACALLVLLLYLSIFILLRFIPIFKGSRSTAELKLLKQSLVIFALYAASMLSVFILSFIDPGPQGMFNLAYAENLLNLSIAAVYPICFVAMSGEMKML</sequence>
<feature type="non-terminal residue" evidence="2">
    <location>
        <position position="123"/>
    </location>
</feature>
<comment type="caution">
    <text evidence="2">The sequence shown here is derived from an EMBL/GenBank/DDBJ whole genome shotgun (WGS) entry which is preliminary data.</text>
</comment>
<evidence type="ECO:0000313" key="3">
    <source>
        <dbReference type="Proteomes" id="UP001328107"/>
    </source>
</evidence>
<keyword evidence="3" id="KW-1185">Reference proteome</keyword>
<dbReference type="PANTHER" id="PTHR22718">
    <property type="entry name" value="SERPENTINE RECEPTOR, CLASS X"/>
    <property type="match status" value="1"/>
</dbReference>
<gene>
    <name evidence="2" type="ORF">PMAYCL1PPCAC_01378</name>
</gene>
<evidence type="ECO:0000256" key="1">
    <source>
        <dbReference type="SAM" id="Phobius"/>
    </source>
</evidence>
<protein>
    <recommendedName>
        <fullName evidence="4">G protein-coupled receptor</fullName>
    </recommendedName>
</protein>
<evidence type="ECO:0000313" key="2">
    <source>
        <dbReference type="EMBL" id="GMR31183.1"/>
    </source>
</evidence>
<feature type="non-terminal residue" evidence="2">
    <location>
        <position position="1"/>
    </location>
</feature>
<keyword evidence="1" id="KW-0472">Membrane</keyword>
<feature type="transmembrane region" description="Helical" evidence="1">
    <location>
        <begin position="64"/>
        <end position="84"/>
    </location>
</feature>
<dbReference type="Pfam" id="PF04789">
    <property type="entry name" value="DUF621"/>
    <property type="match status" value="1"/>
</dbReference>
<accession>A0AAN4Z3C6</accession>
<proteinExistence type="predicted"/>
<dbReference type="EMBL" id="BTRK01000001">
    <property type="protein sequence ID" value="GMR31183.1"/>
    <property type="molecule type" value="Genomic_DNA"/>
</dbReference>
<dbReference type="AlphaFoldDB" id="A0AAN4Z3C6"/>
<dbReference type="PANTHER" id="PTHR22718:SF25">
    <property type="entry name" value="G-PROTEIN COUPLED RECEPTORS FAMILY 1 PROFILE DOMAIN-CONTAINING PROTEIN"/>
    <property type="match status" value="1"/>
</dbReference>
<dbReference type="InterPro" id="IPR006874">
    <property type="entry name" value="DUF621"/>
</dbReference>
<reference evidence="3" key="1">
    <citation type="submission" date="2022-10" db="EMBL/GenBank/DDBJ databases">
        <title>Genome assembly of Pristionchus species.</title>
        <authorList>
            <person name="Yoshida K."/>
            <person name="Sommer R.J."/>
        </authorList>
    </citation>
    <scope>NUCLEOTIDE SEQUENCE [LARGE SCALE GENOMIC DNA]</scope>
    <source>
        <strain evidence="3">RS5460</strain>
    </source>
</reference>
<evidence type="ECO:0008006" key="4">
    <source>
        <dbReference type="Google" id="ProtNLM"/>
    </source>
</evidence>
<keyword evidence="1" id="KW-1133">Transmembrane helix</keyword>
<organism evidence="2 3">
    <name type="scientific">Pristionchus mayeri</name>
    <dbReference type="NCBI Taxonomy" id="1317129"/>
    <lineage>
        <taxon>Eukaryota</taxon>
        <taxon>Metazoa</taxon>
        <taxon>Ecdysozoa</taxon>
        <taxon>Nematoda</taxon>
        <taxon>Chromadorea</taxon>
        <taxon>Rhabditida</taxon>
        <taxon>Rhabditina</taxon>
        <taxon>Diplogasteromorpha</taxon>
        <taxon>Diplogasteroidea</taxon>
        <taxon>Neodiplogasteridae</taxon>
        <taxon>Pristionchus</taxon>
    </lineage>
</organism>
<dbReference type="Proteomes" id="UP001328107">
    <property type="component" value="Unassembled WGS sequence"/>
</dbReference>
<keyword evidence="1" id="KW-0812">Transmembrane</keyword>